<dbReference type="AlphaFoldDB" id="A0A336M9R5"/>
<protein>
    <submittedName>
        <fullName evidence="3">CSON011946 protein</fullName>
    </submittedName>
</protein>
<dbReference type="OMA" id="NEMDWAK"/>
<accession>A0A336M9R5</accession>
<sequence>MEDDGDEIIETIPVFLSKSLANNLHVLQFPVVNQQSNFDKSQVVNSCVKPLTQQIKIDFALNTASKNYDAFKGDQLAIAADGRKSGSNNRDKNKNDPKPTFRSGRMDKQSYLSSVSMQNVERFCVGVIRDGEMYLTPIKGIYQMRPSFSYFDKQDKRAKADKKAEDGDGGDGEEEMKQVTVKFARNESEKVKKAREKSYNYISRMGAEEPWCETMWYPASSEMASMESQKLLQSSSNFTPDVLNMDSKSYVDQLISDSSETKKDPSEALAELNKVISNRKAKSLPLADQIKTILLNAKVVPFSLIQSRVTETNTDKLLRVLQTVGTLLRGNWVLQSELLYPENSVSSINGVPGQLMTRAREYVLYKFSHQTQINRAEIQQRTQLPAEEAKEVIASVGKLTGKVWELLKPIDRDFEKKYPELVQRQQLYWNAKAEGFYEMEMNKESKRVRKRSHRESK</sequence>
<proteinExistence type="predicted"/>
<dbReference type="GO" id="GO:0042797">
    <property type="term" value="P:tRNA transcription by RNA polymerase III"/>
    <property type="evidence" value="ECO:0007669"/>
    <property type="project" value="TreeGrafter"/>
</dbReference>
<dbReference type="PANTHER" id="PTHR12069:SF0">
    <property type="entry name" value="DNA-DIRECTED RNA POLYMERASE III SUBUNIT RPC5"/>
    <property type="match status" value="1"/>
</dbReference>
<name>A0A336M9R5_CULSO</name>
<dbReference type="InterPro" id="IPR006886">
    <property type="entry name" value="RNA_pol_III_Rpc5"/>
</dbReference>
<dbReference type="VEuPathDB" id="VectorBase:CSON011946"/>
<dbReference type="GO" id="GO:0005666">
    <property type="term" value="C:RNA polymerase III complex"/>
    <property type="evidence" value="ECO:0007669"/>
    <property type="project" value="TreeGrafter"/>
</dbReference>
<evidence type="ECO:0000256" key="1">
    <source>
        <dbReference type="SAM" id="MobiDB-lite"/>
    </source>
</evidence>
<gene>
    <name evidence="3" type="primary">CSON011946</name>
</gene>
<reference evidence="3" key="2">
    <citation type="submission" date="2018-07" db="EMBL/GenBank/DDBJ databases">
        <authorList>
            <person name="Quirk P.G."/>
            <person name="Krulwich T.A."/>
        </authorList>
    </citation>
    <scope>NUCLEOTIDE SEQUENCE</scope>
</reference>
<reference evidence="2" key="1">
    <citation type="submission" date="2018-04" db="EMBL/GenBank/DDBJ databases">
        <authorList>
            <person name="Go L.Y."/>
            <person name="Mitchell J.A."/>
        </authorList>
    </citation>
    <scope>NUCLEOTIDE SEQUENCE</scope>
    <source>
        <tissue evidence="2">Whole organism</tissue>
    </source>
</reference>
<dbReference type="EMBL" id="UFQS01000543">
    <property type="protein sequence ID" value="SSX04754.1"/>
    <property type="molecule type" value="Genomic_DNA"/>
</dbReference>
<evidence type="ECO:0000313" key="2">
    <source>
        <dbReference type="EMBL" id="SSX04754.1"/>
    </source>
</evidence>
<feature type="region of interest" description="Disordered" evidence="1">
    <location>
        <begin position="81"/>
        <end position="106"/>
    </location>
</feature>
<dbReference type="EMBL" id="UFQT01000543">
    <property type="protein sequence ID" value="SSX25117.1"/>
    <property type="molecule type" value="Genomic_DNA"/>
</dbReference>
<organism evidence="3">
    <name type="scientific">Culicoides sonorensis</name>
    <name type="common">Biting midge</name>
    <dbReference type="NCBI Taxonomy" id="179676"/>
    <lineage>
        <taxon>Eukaryota</taxon>
        <taxon>Metazoa</taxon>
        <taxon>Ecdysozoa</taxon>
        <taxon>Arthropoda</taxon>
        <taxon>Hexapoda</taxon>
        <taxon>Insecta</taxon>
        <taxon>Pterygota</taxon>
        <taxon>Neoptera</taxon>
        <taxon>Endopterygota</taxon>
        <taxon>Diptera</taxon>
        <taxon>Nematocera</taxon>
        <taxon>Chironomoidea</taxon>
        <taxon>Ceratopogonidae</taxon>
        <taxon>Ceratopogoninae</taxon>
        <taxon>Culicoides</taxon>
        <taxon>Monoculicoides</taxon>
    </lineage>
</organism>
<dbReference type="Pfam" id="PF04801">
    <property type="entry name" value="RPC5"/>
    <property type="match status" value="1"/>
</dbReference>
<dbReference type="PANTHER" id="PTHR12069">
    <property type="entry name" value="DNA-DIRECTED RNA POLYMERASES III 80 KDA POLYPEPTIDE RNA POLYMERASE III SUBUNIT 5"/>
    <property type="match status" value="1"/>
</dbReference>
<evidence type="ECO:0000313" key="3">
    <source>
        <dbReference type="EMBL" id="SSX25117.1"/>
    </source>
</evidence>